<dbReference type="InterPro" id="IPR027479">
    <property type="entry name" value="S-Me-THD_N_sf"/>
</dbReference>
<dbReference type="InterPro" id="IPR043129">
    <property type="entry name" value="ATPase_NBD"/>
</dbReference>
<feature type="domain" description="S-Me-THD N-terminal" evidence="1">
    <location>
        <begin position="315"/>
        <end position="477"/>
    </location>
</feature>
<dbReference type="SUPFAM" id="SSF53067">
    <property type="entry name" value="Actin-like ATPase domain"/>
    <property type="match status" value="1"/>
</dbReference>
<gene>
    <name evidence="2" type="ORF">Sste5346_002177</name>
</gene>
<dbReference type="Gene3D" id="3.40.1610.10">
    <property type="entry name" value="CV3147-like domain"/>
    <property type="match status" value="1"/>
</dbReference>
<dbReference type="Pfam" id="PF06032">
    <property type="entry name" value="S-Me-THD_N"/>
    <property type="match status" value="1"/>
</dbReference>
<dbReference type="PANTHER" id="PTHR11365">
    <property type="entry name" value="5-OXOPROLINASE RELATED"/>
    <property type="match status" value="1"/>
</dbReference>
<comment type="caution">
    <text evidence="2">The sequence shown here is derived from an EMBL/GenBank/DDBJ whole genome shotgun (WGS) entry which is preliminary data.</text>
</comment>
<reference evidence="2 3" key="1">
    <citation type="journal article" date="2024" name="IMA Fungus">
        <title>IMA Genome - F19 : A genome assembly and annotation guide to empower mycologists, including annotated draft genome sequences of Ceratocystis pirilliformis, Diaporthe australafricana, Fusarium ophioides, Paecilomyces lecythidis, and Sporothrix stenoceras.</title>
        <authorList>
            <person name="Aylward J."/>
            <person name="Wilson A.M."/>
            <person name="Visagie C.M."/>
            <person name="Spraker J."/>
            <person name="Barnes I."/>
            <person name="Buitendag C."/>
            <person name="Ceriani C."/>
            <person name="Del Mar Angel L."/>
            <person name="du Plessis D."/>
            <person name="Fuchs T."/>
            <person name="Gasser K."/>
            <person name="Kramer D."/>
            <person name="Li W."/>
            <person name="Munsamy K."/>
            <person name="Piso A."/>
            <person name="Price J.L."/>
            <person name="Sonnekus B."/>
            <person name="Thomas C."/>
            <person name="van der Nest A."/>
            <person name="van Dijk A."/>
            <person name="van Heerden A."/>
            <person name="van Vuuren N."/>
            <person name="Yilmaz N."/>
            <person name="Duong T.A."/>
            <person name="van der Merwe N.A."/>
            <person name="Wingfield M.J."/>
            <person name="Wingfield B.D."/>
        </authorList>
    </citation>
    <scope>NUCLEOTIDE SEQUENCE [LARGE SCALE GENOMIC DNA]</scope>
    <source>
        <strain evidence="2 3">CMW 5346</strain>
    </source>
</reference>
<evidence type="ECO:0000313" key="3">
    <source>
        <dbReference type="Proteomes" id="UP001583186"/>
    </source>
</evidence>
<name>A0ABR3ZM48_9PEZI</name>
<sequence>MCGTSTDIGVLLQPGLTRLAAAYVPVGGVNVNCARRHLHSIGLGDRSIVQQAASDGQVIVGLASVGSKFQRRLIFGGTTTMATNIAVAGGRAHIDAVPVIPASVDSLDKSLVNTTLARIKAMLRQVIDEVKTSPQPLSVLLTGGGFILALDIIESASEVIRPPFFDVANAVGATCSGVGVAVDMIHSTSERSAAGLADEVKKLAIDRAVAQGAGPDSVYIAQLDAITIPYLDNRKRYIVTTIGDLDLSTTTFHKPVDEIMATGFDDVEDEQIFDNREQYELRSVAEEAQVDIKTHTPTVVRDKTTGVAEWHLTKTDIDSLADGCYLLECGGGGNPNAGRLQLRDMLDAGHRIRVIDPTGRVAVADDARVYWGGHMGSLSAISEHLMAHETVLAIRALMGYLRHDDLDSVVGIEFGGLNGLEPLLWGSSLFFDRPVLDADFMGRANPMCWQITLTVYQPGQFCPYEINAGTGHTLLLTRAPKDEDVDRPLRGALSELGSLVGLEPAPTTGSAVRQFAV</sequence>
<organism evidence="2 3">
    <name type="scientific">Sporothrix stenoceras</name>
    <dbReference type="NCBI Taxonomy" id="5173"/>
    <lineage>
        <taxon>Eukaryota</taxon>
        <taxon>Fungi</taxon>
        <taxon>Dikarya</taxon>
        <taxon>Ascomycota</taxon>
        <taxon>Pezizomycotina</taxon>
        <taxon>Sordariomycetes</taxon>
        <taxon>Sordariomycetidae</taxon>
        <taxon>Ophiostomatales</taxon>
        <taxon>Ophiostomataceae</taxon>
        <taxon>Sporothrix</taxon>
    </lineage>
</organism>
<dbReference type="InterPro" id="IPR010318">
    <property type="entry name" value="S-Me-THD_N"/>
</dbReference>
<accession>A0ABR3ZM48</accession>
<dbReference type="InterPro" id="IPR045079">
    <property type="entry name" value="Oxoprolinase-like"/>
</dbReference>
<proteinExistence type="predicted"/>
<keyword evidence="3" id="KW-1185">Reference proteome</keyword>
<dbReference type="Proteomes" id="UP001583186">
    <property type="component" value="Unassembled WGS sequence"/>
</dbReference>
<dbReference type="PANTHER" id="PTHR11365:SF10">
    <property type="entry name" value="HYDANTOINASE_OXOPROLINASE"/>
    <property type="match status" value="1"/>
</dbReference>
<evidence type="ECO:0000313" key="2">
    <source>
        <dbReference type="EMBL" id="KAL1901110.1"/>
    </source>
</evidence>
<protein>
    <recommendedName>
        <fullName evidence="1">S-Me-THD N-terminal domain-containing protein</fullName>
    </recommendedName>
</protein>
<dbReference type="EMBL" id="JAWCUI010000008">
    <property type="protein sequence ID" value="KAL1901110.1"/>
    <property type="molecule type" value="Genomic_DNA"/>
</dbReference>
<dbReference type="SUPFAM" id="SSF160991">
    <property type="entry name" value="CV3147-like"/>
    <property type="match status" value="1"/>
</dbReference>
<evidence type="ECO:0000259" key="1">
    <source>
        <dbReference type="Pfam" id="PF06032"/>
    </source>
</evidence>